<dbReference type="Proteomes" id="UP000663889">
    <property type="component" value="Unassembled WGS sequence"/>
</dbReference>
<protein>
    <submittedName>
        <fullName evidence="1">Uncharacterized protein</fullName>
    </submittedName>
</protein>
<organism evidence="1 2">
    <name type="scientific">Rotaria sordida</name>
    <dbReference type="NCBI Taxonomy" id="392033"/>
    <lineage>
        <taxon>Eukaryota</taxon>
        <taxon>Metazoa</taxon>
        <taxon>Spiralia</taxon>
        <taxon>Gnathifera</taxon>
        <taxon>Rotifera</taxon>
        <taxon>Eurotatoria</taxon>
        <taxon>Bdelloidea</taxon>
        <taxon>Philodinida</taxon>
        <taxon>Philodinidae</taxon>
        <taxon>Rotaria</taxon>
    </lineage>
</organism>
<sequence>MTQSVFVEKLLYVEEEPCFVYILQLLKIQNVWKAVVEHLQVVGFNEKLWSYEVEFCGTLDLLGFDQFLGILPHGLDIYNVREEEIDGIMLARLPFDELRALFSKLKDRVLFTEKRDILIKEWNNTANEQLDGTNTLNECSKQTFDICSASQIIASTQDLLNDTPLFYENDDLEEPQQNLPLDFAFVSLPEDIQLIIDENELMKLRGHTNHRRILLNFVFQIVVNTYNLLYPEASDYFLITQALLKALKIPTTDANAANEWREAIKQKFKNERRLLQKRSPVVQRKKEKFGKGCGRSATKSQAFSC</sequence>
<proteinExistence type="predicted"/>
<dbReference type="AlphaFoldDB" id="A0A815LQ44"/>
<comment type="caution">
    <text evidence="1">The sequence shown here is derived from an EMBL/GenBank/DDBJ whole genome shotgun (WGS) entry which is preliminary data.</text>
</comment>
<gene>
    <name evidence="1" type="ORF">SEV965_LOCUS31963</name>
</gene>
<evidence type="ECO:0000313" key="1">
    <source>
        <dbReference type="EMBL" id="CAF1413499.1"/>
    </source>
</evidence>
<dbReference type="EMBL" id="CAJNOU010003852">
    <property type="protein sequence ID" value="CAF1413499.1"/>
    <property type="molecule type" value="Genomic_DNA"/>
</dbReference>
<name>A0A815LQ44_9BILA</name>
<accession>A0A815LQ44</accession>
<evidence type="ECO:0000313" key="2">
    <source>
        <dbReference type="Proteomes" id="UP000663889"/>
    </source>
</evidence>
<reference evidence="1" key="1">
    <citation type="submission" date="2021-02" db="EMBL/GenBank/DDBJ databases">
        <authorList>
            <person name="Nowell W R."/>
        </authorList>
    </citation>
    <scope>NUCLEOTIDE SEQUENCE</scope>
</reference>